<keyword evidence="5 7" id="KW-1133">Transmembrane helix</keyword>
<keyword evidence="2 7" id="KW-0812">Transmembrane</keyword>
<dbReference type="GeneID" id="107405781"/>
<feature type="transmembrane region" description="Helical" evidence="7">
    <location>
        <begin position="132"/>
        <end position="155"/>
    </location>
</feature>
<dbReference type="GO" id="GO:0005524">
    <property type="term" value="F:ATP binding"/>
    <property type="evidence" value="ECO:0007669"/>
    <property type="project" value="UniProtKB-KW"/>
</dbReference>
<keyword evidence="4" id="KW-0067">ATP-binding</keyword>
<keyword evidence="10" id="KW-1185">Reference proteome</keyword>
<reference evidence="11" key="2">
    <citation type="submission" date="2025-08" db="UniProtKB">
        <authorList>
            <consortium name="RefSeq"/>
        </authorList>
    </citation>
    <scope>IDENTIFICATION</scope>
    <source>
        <tissue evidence="11">Seedling</tissue>
    </source>
</reference>
<dbReference type="PROSITE" id="PS00211">
    <property type="entry name" value="ABC_TRANSPORTER_1"/>
    <property type="match status" value="1"/>
</dbReference>
<dbReference type="Gene3D" id="1.20.1560.10">
    <property type="entry name" value="ABC transporter type 1, transmembrane domain"/>
    <property type="match status" value="1"/>
</dbReference>
<keyword evidence="6 7" id="KW-0472">Membrane</keyword>
<evidence type="ECO:0000313" key="11">
    <source>
        <dbReference type="RefSeq" id="XP_015868353.3"/>
    </source>
</evidence>
<feature type="transmembrane region" description="Helical" evidence="7">
    <location>
        <begin position="269"/>
        <end position="291"/>
    </location>
</feature>
<evidence type="ECO:0000256" key="2">
    <source>
        <dbReference type="ARBA" id="ARBA00022692"/>
    </source>
</evidence>
<dbReference type="InterPro" id="IPR039421">
    <property type="entry name" value="Type_1_exporter"/>
</dbReference>
<evidence type="ECO:0000259" key="8">
    <source>
        <dbReference type="PROSITE" id="PS50893"/>
    </source>
</evidence>
<dbReference type="InterPro" id="IPR003439">
    <property type="entry name" value="ABC_transporter-like_ATP-bd"/>
</dbReference>
<organism evidence="10 11">
    <name type="scientific">Ziziphus jujuba</name>
    <name type="common">Chinese jujube</name>
    <name type="synonym">Ziziphus sativa</name>
    <dbReference type="NCBI Taxonomy" id="326968"/>
    <lineage>
        <taxon>Eukaryota</taxon>
        <taxon>Viridiplantae</taxon>
        <taxon>Streptophyta</taxon>
        <taxon>Embryophyta</taxon>
        <taxon>Tracheophyta</taxon>
        <taxon>Spermatophyta</taxon>
        <taxon>Magnoliopsida</taxon>
        <taxon>eudicotyledons</taxon>
        <taxon>Gunneridae</taxon>
        <taxon>Pentapetalae</taxon>
        <taxon>rosids</taxon>
        <taxon>fabids</taxon>
        <taxon>Rosales</taxon>
        <taxon>Rhamnaceae</taxon>
        <taxon>Paliureae</taxon>
        <taxon>Ziziphus</taxon>
    </lineage>
</organism>
<keyword evidence="3" id="KW-0547">Nucleotide-binding</keyword>
<dbReference type="InterPro" id="IPR017871">
    <property type="entry name" value="ABC_transporter-like_CS"/>
</dbReference>
<dbReference type="RefSeq" id="XP_015868353.3">
    <property type="nucleotide sequence ID" value="XM_016012867.4"/>
</dbReference>
<dbReference type="InterPro" id="IPR003593">
    <property type="entry name" value="AAA+_ATPase"/>
</dbReference>
<sequence>MAVSLSNLRSLCTPYLPHGKTPTTYSSRGSVFNPRTKTQFPALRVAFKRHPFQFGNHALMGGLFAPGAEEEDQDKTIRLWGIIQKWVEFVGSVMPGGSWWSLCESEEEQVAKPVTLLFALRRLWNLVEDDRWVIFVAFGALIIAALSEISMPSILTESIFSAQSGQTTVFTRKSQLLVILCLTSGICSGLRSGCFAVANTILVRRLRETVYSTIISQDINFFDREGVGDLTSRLGADCQRLSDIIGNNINLILRNVLQGTGALINLLMLSWPLALSALLICSLLSAIFVVYGKYQKKAAKVTQDFTAGANEVAQEALSLMRIVRVYGAESKELGRFKQWLDKLASVNMRESVAYGIWNLSFNSLYRSMQVLAVLFGGMSMLSGHISVEQLTKYILYCEWLIYATWRVTDNVSSLLQSVGASEKFLQLMDLLPSDQFSSKGVKLQILMGQVQFVNISFHYLTRIKVPVLDRVNLSIYPNEVVAIVGPSGGGKSTLAHLLLRLYEPINGQLQIYVDGFPLRELDIRWLREKIGFVEQEAHLFHMDIKSNIKYGCRGDIKQEDIEWAAKLAYAHDFILSLPNGYETLVDDNLLSGGQKQRIAIARAILRNPSILILDEVTSALDSQSEDYVKGVLHEFKNDIKAKRTVIIIAHRLSTIRNADRIVVMDSGRVIEIGDHAELIRKDGLYSKLVRAQAEGLV</sequence>
<protein>
    <submittedName>
        <fullName evidence="11">ABC transporter B family member 26, chloroplastic isoform X1</fullName>
    </submittedName>
</protein>
<dbReference type="Gene3D" id="3.40.50.300">
    <property type="entry name" value="P-loop containing nucleotide triphosphate hydrolases"/>
    <property type="match status" value="1"/>
</dbReference>
<dbReference type="PANTHER" id="PTHR43394:SF19">
    <property type="entry name" value="ABC TRANSPORTER B FAMILY"/>
    <property type="match status" value="1"/>
</dbReference>
<dbReference type="CDD" id="cd18572">
    <property type="entry name" value="ABC_6TM_TAP"/>
    <property type="match status" value="1"/>
</dbReference>
<dbReference type="InParanoid" id="A0A6P3YVR5"/>
<dbReference type="InterPro" id="IPR036640">
    <property type="entry name" value="ABC1_TM_sf"/>
</dbReference>
<dbReference type="GO" id="GO:0015421">
    <property type="term" value="F:ABC-type oligopeptide transporter activity"/>
    <property type="evidence" value="ECO:0007669"/>
    <property type="project" value="TreeGrafter"/>
</dbReference>
<feature type="transmembrane region" description="Helical" evidence="7">
    <location>
        <begin position="176"/>
        <end position="198"/>
    </location>
</feature>
<evidence type="ECO:0000256" key="7">
    <source>
        <dbReference type="SAM" id="Phobius"/>
    </source>
</evidence>
<dbReference type="AlphaFoldDB" id="A0A6P3YVR5"/>
<dbReference type="Pfam" id="PF00664">
    <property type="entry name" value="ABC_membrane"/>
    <property type="match status" value="1"/>
</dbReference>
<dbReference type="SUPFAM" id="SSF52540">
    <property type="entry name" value="P-loop containing nucleoside triphosphate hydrolases"/>
    <property type="match status" value="1"/>
</dbReference>
<name>A0A6P3YVR5_ZIZJJ</name>
<dbReference type="PROSITE" id="PS50929">
    <property type="entry name" value="ABC_TM1F"/>
    <property type="match status" value="1"/>
</dbReference>
<comment type="subcellular location">
    <subcellularLocation>
        <location evidence="1">Membrane</location>
        <topology evidence="1">Multi-pass membrane protein</topology>
    </subcellularLocation>
</comment>
<dbReference type="GO" id="GO:0016887">
    <property type="term" value="F:ATP hydrolysis activity"/>
    <property type="evidence" value="ECO:0007669"/>
    <property type="project" value="InterPro"/>
</dbReference>
<dbReference type="GO" id="GO:0016020">
    <property type="term" value="C:membrane"/>
    <property type="evidence" value="ECO:0007669"/>
    <property type="project" value="UniProtKB-SubCell"/>
</dbReference>
<feature type="domain" description="ABC transmembrane type-1" evidence="9">
    <location>
        <begin position="135"/>
        <end position="416"/>
    </location>
</feature>
<dbReference type="PROSITE" id="PS50893">
    <property type="entry name" value="ABC_TRANSPORTER_2"/>
    <property type="match status" value="1"/>
</dbReference>
<evidence type="ECO:0000256" key="5">
    <source>
        <dbReference type="ARBA" id="ARBA00022989"/>
    </source>
</evidence>
<gene>
    <name evidence="11" type="primary">LOC107405781</name>
</gene>
<dbReference type="SUPFAM" id="SSF90123">
    <property type="entry name" value="ABC transporter transmembrane region"/>
    <property type="match status" value="1"/>
</dbReference>
<accession>A0A6P3YVR5</accession>
<dbReference type="Pfam" id="PF00005">
    <property type="entry name" value="ABC_tran"/>
    <property type="match status" value="1"/>
</dbReference>
<feature type="domain" description="ABC transporter" evidence="8">
    <location>
        <begin position="450"/>
        <end position="691"/>
    </location>
</feature>
<evidence type="ECO:0000313" key="10">
    <source>
        <dbReference type="Proteomes" id="UP001652623"/>
    </source>
</evidence>
<proteinExistence type="predicted"/>
<dbReference type="InterPro" id="IPR027417">
    <property type="entry name" value="P-loop_NTPase"/>
</dbReference>
<evidence type="ECO:0000256" key="6">
    <source>
        <dbReference type="ARBA" id="ARBA00023136"/>
    </source>
</evidence>
<evidence type="ECO:0000256" key="3">
    <source>
        <dbReference type="ARBA" id="ARBA00022741"/>
    </source>
</evidence>
<dbReference type="InterPro" id="IPR011527">
    <property type="entry name" value="ABC1_TM_dom"/>
</dbReference>
<evidence type="ECO:0000256" key="1">
    <source>
        <dbReference type="ARBA" id="ARBA00004141"/>
    </source>
</evidence>
<dbReference type="Proteomes" id="UP001652623">
    <property type="component" value="Chromosome 2"/>
</dbReference>
<evidence type="ECO:0000256" key="4">
    <source>
        <dbReference type="ARBA" id="ARBA00022840"/>
    </source>
</evidence>
<evidence type="ECO:0000259" key="9">
    <source>
        <dbReference type="PROSITE" id="PS50929"/>
    </source>
</evidence>
<dbReference type="SMART" id="SM00382">
    <property type="entry name" value="AAA"/>
    <property type="match status" value="1"/>
</dbReference>
<dbReference type="PANTHER" id="PTHR43394">
    <property type="entry name" value="ATP-DEPENDENT PERMEASE MDL1, MITOCHONDRIAL"/>
    <property type="match status" value="1"/>
</dbReference>
<reference evidence="10" key="1">
    <citation type="submission" date="2025-05" db="UniProtKB">
        <authorList>
            <consortium name="RefSeq"/>
        </authorList>
    </citation>
    <scope>NUCLEOTIDE SEQUENCE [LARGE SCALE GENOMIC DNA]</scope>
</reference>